<gene>
    <name evidence="1" type="ORF">BDN72DRAFT_298144</name>
</gene>
<organism evidence="1 2">
    <name type="scientific">Pluteus cervinus</name>
    <dbReference type="NCBI Taxonomy" id="181527"/>
    <lineage>
        <taxon>Eukaryota</taxon>
        <taxon>Fungi</taxon>
        <taxon>Dikarya</taxon>
        <taxon>Basidiomycota</taxon>
        <taxon>Agaricomycotina</taxon>
        <taxon>Agaricomycetes</taxon>
        <taxon>Agaricomycetidae</taxon>
        <taxon>Agaricales</taxon>
        <taxon>Pluteineae</taxon>
        <taxon>Pluteaceae</taxon>
        <taxon>Pluteus</taxon>
    </lineage>
</organism>
<dbReference type="Proteomes" id="UP000308600">
    <property type="component" value="Unassembled WGS sequence"/>
</dbReference>
<protein>
    <submittedName>
        <fullName evidence="1">Uncharacterized protein</fullName>
    </submittedName>
</protein>
<evidence type="ECO:0000313" key="1">
    <source>
        <dbReference type="EMBL" id="TFK63888.1"/>
    </source>
</evidence>
<reference evidence="1 2" key="1">
    <citation type="journal article" date="2019" name="Nat. Ecol. Evol.">
        <title>Megaphylogeny resolves global patterns of mushroom evolution.</title>
        <authorList>
            <person name="Varga T."/>
            <person name="Krizsan K."/>
            <person name="Foldi C."/>
            <person name="Dima B."/>
            <person name="Sanchez-Garcia M."/>
            <person name="Sanchez-Ramirez S."/>
            <person name="Szollosi G.J."/>
            <person name="Szarkandi J.G."/>
            <person name="Papp V."/>
            <person name="Albert L."/>
            <person name="Andreopoulos W."/>
            <person name="Angelini C."/>
            <person name="Antonin V."/>
            <person name="Barry K.W."/>
            <person name="Bougher N.L."/>
            <person name="Buchanan P."/>
            <person name="Buyck B."/>
            <person name="Bense V."/>
            <person name="Catcheside P."/>
            <person name="Chovatia M."/>
            <person name="Cooper J."/>
            <person name="Damon W."/>
            <person name="Desjardin D."/>
            <person name="Finy P."/>
            <person name="Geml J."/>
            <person name="Haridas S."/>
            <person name="Hughes K."/>
            <person name="Justo A."/>
            <person name="Karasinski D."/>
            <person name="Kautmanova I."/>
            <person name="Kiss B."/>
            <person name="Kocsube S."/>
            <person name="Kotiranta H."/>
            <person name="LaButti K.M."/>
            <person name="Lechner B.E."/>
            <person name="Liimatainen K."/>
            <person name="Lipzen A."/>
            <person name="Lukacs Z."/>
            <person name="Mihaltcheva S."/>
            <person name="Morgado L.N."/>
            <person name="Niskanen T."/>
            <person name="Noordeloos M.E."/>
            <person name="Ohm R.A."/>
            <person name="Ortiz-Santana B."/>
            <person name="Ovrebo C."/>
            <person name="Racz N."/>
            <person name="Riley R."/>
            <person name="Savchenko A."/>
            <person name="Shiryaev A."/>
            <person name="Soop K."/>
            <person name="Spirin V."/>
            <person name="Szebenyi C."/>
            <person name="Tomsovsky M."/>
            <person name="Tulloss R.E."/>
            <person name="Uehling J."/>
            <person name="Grigoriev I.V."/>
            <person name="Vagvolgyi C."/>
            <person name="Papp T."/>
            <person name="Martin F.M."/>
            <person name="Miettinen O."/>
            <person name="Hibbett D.S."/>
            <person name="Nagy L.G."/>
        </authorList>
    </citation>
    <scope>NUCLEOTIDE SEQUENCE [LARGE SCALE GENOMIC DNA]</scope>
    <source>
        <strain evidence="1 2">NL-1719</strain>
    </source>
</reference>
<dbReference type="EMBL" id="ML208499">
    <property type="protein sequence ID" value="TFK63888.1"/>
    <property type="molecule type" value="Genomic_DNA"/>
</dbReference>
<sequence length="128" mass="14986">MASNSNDVSYHKFHYQGSCSCGHWPIQRHFETHQLHCRVRVDPSTGWIDERESISHSSTNEVSWCALRGVALPFPTFTQSRNVVATDYAMCAGLTQAFFVKHELMQKYRWYWRIEPDVKFFCNIPQDP</sequence>
<name>A0ACD3ADB3_9AGAR</name>
<accession>A0ACD3ADB3</accession>
<proteinExistence type="predicted"/>
<evidence type="ECO:0000313" key="2">
    <source>
        <dbReference type="Proteomes" id="UP000308600"/>
    </source>
</evidence>
<keyword evidence="2" id="KW-1185">Reference proteome</keyword>